<dbReference type="NCBIfam" id="TIGR03032">
    <property type="entry name" value="TIGR03032 family protein"/>
    <property type="match status" value="1"/>
</dbReference>
<evidence type="ECO:0000313" key="3">
    <source>
        <dbReference type="Proteomes" id="UP001301728"/>
    </source>
</evidence>
<dbReference type="Proteomes" id="UP001301728">
    <property type="component" value="Unassembled WGS sequence"/>
</dbReference>
<name>A0ABU5U6U4_9CYAN</name>
<protein>
    <submittedName>
        <fullName evidence="2">TIGR03032 family protein</fullName>
    </submittedName>
</protein>
<feature type="domain" description="Conserved hypothetical protein CHP03032" evidence="1">
    <location>
        <begin position="22"/>
        <end position="337"/>
    </location>
</feature>
<evidence type="ECO:0000313" key="2">
    <source>
        <dbReference type="EMBL" id="MEA5522582.1"/>
    </source>
</evidence>
<proteinExistence type="predicted"/>
<dbReference type="RefSeq" id="WP_323273211.1">
    <property type="nucleotide sequence ID" value="NZ_JAYGHT010000190.1"/>
</dbReference>
<dbReference type="EMBL" id="JAYGHT010000190">
    <property type="protein sequence ID" value="MEA5522582.1"/>
    <property type="molecule type" value="Genomic_DNA"/>
</dbReference>
<gene>
    <name evidence="2" type="ORF">VB854_26980</name>
</gene>
<comment type="caution">
    <text evidence="2">The sequence shown here is derived from an EMBL/GenBank/DDBJ whole genome shotgun (WGS) entry which is preliminary data.</text>
</comment>
<dbReference type="InterPro" id="IPR017481">
    <property type="entry name" value="CHP03032"/>
</dbReference>
<sequence>MESKTDSTQPPSTSPQITASSHFTDWLQEKQISLAFTTYQTSRLLLIGVNQNGGISGFERLFDRAMGLYATPERLYMSSKYQLWQFNNVLKPGQFYNGYDQLYIPRIGYTTGDLDIHDIAIDKSNRIIFVSTLLNCLATVSLQNSCTPLWKPPFISKIINQDCCHLNGLAMVDGEPGYVTAVSQVDIVDGWREKRQNGGCVIDVKSNEIILTGLSMPHSPRFYQEKLWVLNSGRGYFGYIDLERGKFEPITFCPGYLRGLAFWENWAIVGLSKPRNGTFSGLELDDNLEKNNVQPCCGLMVIDLQTGKIINWLRLEGIITELYDVQILPDVQRPMALGFQTDEISRLLTLDPIDPLF</sequence>
<dbReference type="SUPFAM" id="SSF63825">
    <property type="entry name" value="YWTD domain"/>
    <property type="match status" value="1"/>
</dbReference>
<organism evidence="2 3">
    <name type="scientific">Limnoraphis robusta CCNP1315</name>
    <dbReference type="NCBI Taxonomy" id="3110306"/>
    <lineage>
        <taxon>Bacteria</taxon>
        <taxon>Bacillati</taxon>
        <taxon>Cyanobacteriota</taxon>
        <taxon>Cyanophyceae</taxon>
        <taxon>Oscillatoriophycideae</taxon>
        <taxon>Oscillatoriales</taxon>
        <taxon>Sirenicapillariaceae</taxon>
        <taxon>Limnoraphis</taxon>
    </lineage>
</organism>
<evidence type="ECO:0000259" key="1">
    <source>
        <dbReference type="Pfam" id="PF16261"/>
    </source>
</evidence>
<dbReference type="Pfam" id="PF16261">
    <property type="entry name" value="DUF4915"/>
    <property type="match status" value="1"/>
</dbReference>
<reference evidence="2 3" key="1">
    <citation type="submission" date="2023-12" db="EMBL/GenBank/DDBJ databases">
        <title>Baltic Sea Cyanobacteria.</title>
        <authorList>
            <person name="Delbaje E."/>
            <person name="Fewer D.P."/>
            <person name="Shishido T.K."/>
        </authorList>
    </citation>
    <scope>NUCLEOTIDE SEQUENCE [LARGE SCALE GENOMIC DNA]</scope>
    <source>
        <strain evidence="2 3">CCNP 1315</strain>
    </source>
</reference>
<accession>A0ABU5U6U4</accession>
<keyword evidence="3" id="KW-1185">Reference proteome</keyword>